<organism evidence="2 3">
    <name type="scientific">Labeo rohita</name>
    <name type="common">Indian major carp</name>
    <name type="synonym">Cyprinus rohita</name>
    <dbReference type="NCBI Taxonomy" id="84645"/>
    <lineage>
        <taxon>Eukaryota</taxon>
        <taxon>Metazoa</taxon>
        <taxon>Chordata</taxon>
        <taxon>Craniata</taxon>
        <taxon>Vertebrata</taxon>
        <taxon>Euteleostomi</taxon>
        <taxon>Actinopterygii</taxon>
        <taxon>Neopterygii</taxon>
        <taxon>Teleostei</taxon>
        <taxon>Ostariophysi</taxon>
        <taxon>Cypriniformes</taxon>
        <taxon>Cyprinidae</taxon>
        <taxon>Labeoninae</taxon>
        <taxon>Labeonini</taxon>
        <taxon>Labeo</taxon>
    </lineage>
</organism>
<reference evidence="2 3" key="1">
    <citation type="submission" date="2022-01" db="EMBL/GenBank/DDBJ databases">
        <title>A high-quality chromosome-level genome assembly of rohu carp, Labeo rohita.</title>
        <authorList>
            <person name="Arick M.A. II"/>
            <person name="Hsu C.-Y."/>
            <person name="Magbanua Z."/>
            <person name="Pechanova O."/>
            <person name="Grover C."/>
            <person name="Miller E."/>
            <person name="Thrash A."/>
            <person name="Ezzel L."/>
            <person name="Alam S."/>
            <person name="Benzie J."/>
            <person name="Hamilton M."/>
            <person name="Karsi A."/>
            <person name="Lawrence M.L."/>
            <person name="Peterson D.G."/>
        </authorList>
    </citation>
    <scope>NUCLEOTIDE SEQUENCE [LARGE SCALE GENOMIC DNA]</scope>
    <source>
        <strain evidence="3">BAU-BD-2019</strain>
        <tissue evidence="2">Blood</tissue>
    </source>
</reference>
<keyword evidence="3" id="KW-1185">Reference proteome</keyword>
<proteinExistence type="predicted"/>
<feature type="compositionally biased region" description="Basic and acidic residues" evidence="1">
    <location>
        <begin position="66"/>
        <end position="76"/>
    </location>
</feature>
<evidence type="ECO:0000313" key="3">
    <source>
        <dbReference type="Proteomes" id="UP000830375"/>
    </source>
</evidence>
<comment type="caution">
    <text evidence="2">The sequence shown here is derived from an EMBL/GenBank/DDBJ whole genome shotgun (WGS) entry which is preliminary data.</text>
</comment>
<accession>A0ABQ8MXB2</accession>
<sequence>MVCVFYDGTLNTAYRPPLSKDGPREDFATFVEWTLHVSSTLDPVPSPPSPHCTQHMPEPTADGEAEPQRTSHHSME</sequence>
<protein>
    <submittedName>
        <fullName evidence="2">Cone cGMP-specific 3',5'-cyclic phosphodiesterase subunit alpha</fullName>
    </submittedName>
</protein>
<evidence type="ECO:0000313" key="2">
    <source>
        <dbReference type="EMBL" id="KAI2667474.1"/>
    </source>
</evidence>
<name>A0ABQ8MXB2_LABRO</name>
<feature type="region of interest" description="Disordered" evidence="1">
    <location>
        <begin position="39"/>
        <end position="76"/>
    </location>
</feature>
<dbReference type="EMBL" id="JACTAM010000002">
    <property type="protein sequence ID" value="KAI2667474.1"/>
    <property type="molecule type" value="Genomic_DNA"/>
</dbReference>
<gene>
    <name evidence="2" type="ORF">H4Q32_003967</name>
</gene>
<dbReference type="Proteomes" id="UP000830375">
    <property type="component" value="Unassembled WGS sequence"/>
</dbReference>
<evidence type="ECO:0000256" key="1">
    <source>
        <dbReference type="SAM" id="MobiDB-lite"/>
    </source>
</evidence>